<comment type="caution">
    <text evidence="2">The sequence shown here is derived from an EMBL/GenBank/DDBJ whole genome shotgun (WGS) entry which is preliminary data.</text>
</comment>
<sequence>MAKIEVLAGDFPKGKADFNQVCITFRKAGRVYYIDVESYNEESGGVIELHLFDGRRILIAKNDVFVRMLKTALFDEPQDIEIRRQRWQERQSKGGTKIRQPLTLGKILSWGLVAFFGLGILGNCIGPQDRANTTTTTPTAQVAANTSQNQPSSNGTNKVENPTPPVTPSKWRYGQDQDEMRNQATYYAVLESNNTVDFDFPYSGGSSLSIQLRQDPKYGKDVIFSISKGQIPCFSGCRASIKFDNGRIQTFNFTGAENGHADIIFLSNNVAGFVKQLRSSKTMMVEVEFYNEGRRQFQFDTSGLEWKHF</sequence>
<feature type="compositionally biased region" description="Low complexity" evidence="1">
    <location>
        <begin position="132"/>
        <end position="146"/>
    </location>
</feature>
<dbReference type="Proteomes" id="UP000077589">
    <property type="component" value="Unassembled WGS sequence"/>
</dbReference>
<dbReference type="AlphaFoldDB" id="A0A1A9RAN4"/>
<reference evidence="3" key="1">
    <citation type="submission" date="2016-05" db="EMBL/GenBank/DDBJ databases">
        <title>Draft genome of Corynebacterium afermentans subsp. afermentans LCDC 88199T.</title>
        <authorList>
            <person name="Bernier A.-M."/>
            <person name="Bernard K."/>
        </authorList>
    </citation>
    <scope>NUCLEOTIDE SEQUENCE [LARGE SCALE GENOMIC DNA]</scope>
    <source>
        <strain evidence="3">NML04-0072</strain>
    </source>
</reference>
<dbReference type="EMBL" id="LXSG01000045">
    <property type="protein sequence ID" value="OAM15763.1"/>
    <property type="molecule type" value="Genomic_DNA"/>
</dbReference>
<gene>
    <name evidence="2" type="ORF">A7P90_11485</name>
</gene>
<feature type="compositionally biased region" description="Polar residues" evidence="1">
    <location>
        <begin position="147"/>
        <end position="160"/>
    </location>
</feature>
<protein>
    <submittedName>
        <fullName evidence="2">Uncharacterized protein</fullName>
    </submittedName>
</protein>
<dbReference type="RefSeq" id="WP_064088220.1">
    <property type="nucleotide sequence ID" value="NZ_LXSG01000045.1"/>
</dbReference>
<organism evidence="2 3">
    <name type="scientific">Eikenella corrodens</name>
    <dbReference type="NCBI Taxonomy" id="539"/>
    <lineage>
        <taxon>Bacteria</taxon>
        <taxon>Pseudomonadati</taxon>
        <taxon>Pseudomonadota</taxon>
        <taxon>Betaproteobacteria</taxon>
        <taxon>Neisseriales</taxon>
        <taxon>Neisseriaceae</taxon>
        <taxon>Eikenella</taxon>
    </lineage>
</organism>
<name>A0A1A9RAN4_EIKCO</name>
<proteinExistence type="predicted"/>
<feature type="region of interest" description="Disordered" evidence="1">
    <location>
        <begin position="132"/>
        <end position="173"/>
    </location>
</feature>
<evidence type="ECO:0000313" key="2">
    <source>
        <dbReference type="EMBL" id="OAM15763.1"/>
    </source>
</evidence>
<evidence type="ECO:0000313" key="3">
    <source>
        <dbReference type="Proteomes" id="UP000077589"/>
    </source>
</evidence>
<accession>A0A1A9RAN4</accession>
<evidence type="ECO:0000256" key="1">
    <source>
        <dbReference type="SAM" id="MobiDB-lite"/>
    </source>
</evidence>
<dbReference type="OrthoDB" id="8614066at2"/>